<evidence type="ECO:0000313" key="3">
    <source>
        <dbReference type="EMBL" id="KQK12848.1"/>
    </source>
</evidence>
<evidence type="ECO:0000259" key="1">
    <source>
        <dbReference type="Pfam" id="PF24542"/>
    </source>
</evidence>
<dbReference type="InterPro" id="IPR057651">
    <property type="entry name" value="Ig_TPPC8_C"/>
</dbReference>
<protein>
    <recommendedName>
        <fullName evidence="6">Trafficking protein particle complex subunit 8</fullName>
    </recommendedName>
</protein>
<dbReference type="RefSeq" id="XP_010228768.1">
    <property type="nucleotide sequence ID" value="XM_010230466.3"/>
</dbReference>
<sequence>MDPLRSYLGRLLLEDITPVVMVLTTPLAEAACRRSGLSFVDMLSPFSLFKKIDVPVRTASDQPYRLQMFKIRMVYASDIHKQDHEVADERIKLVVSEANEKTLPDLLADPPQLEDVVNKPEAELCPLWTKRFNRELIRTLSFSDHETFDHPVACLLVVSSKDKEPISKFADLFNTNQLPSLLNEGIMDPQILKHYLVLHDQQDGPQEIAVNILAEMRSTLGLNDCKLLCINSSAQAHGSDADNSWLPYKAHGLHNHEGACFLNTDDLNEIKDFMQDFASNHIIPYMEQKIRVLNQQVATTRKGFRNQIKNLWWRKRDDVPEAANGPMYTFTSIESQIRVLGDYAFMLRDYELALSNYRLLSTDYKLDKAWKRFAGVQEMSGLCYFMLDQSRKDAEYCMENAFSTYLRIGSSGQRNATRCGLWWAEMLTTRGQHREASSVYFRISNEEPSLHSAVLLEQAACCYLLSSPRMLRKYGFHLILAGNSYYLSDQKQHAVRAYRNALFVYKQNPWSYINNHVHYNVGRWYGVLGIFDVAIKHLLEVVACSHQSLTTQSMFLNDFFHFVQSTGKKFDVYKLQLPVFNMSSLRVVHEDHRTYASNADVDVSESIWQELEEEMIPSSSVVRTNWLDTQPKSSPFKNNKASVCVAGEAVKLNVEVKNPLQISVNVSGISLICQLSTTMDASSAEKGTLSAATEEDIATTKPSILTFKSDENNFTVSSLDIVLGGGETKRIQLEVTPKVIGILKLVGIRWTLSDSVVGYQYFEVSTQKKTKKGKRGAHRSLNNILIVIKALPKLTGYIDCLPTKAFTGDLQLLTLNLRNQSEHAVKNVKMKISHPRFVIPGGSSDLDLEFPQCLRKHVQSDSNVVSSKSTKEKFKGFLFAFPQDIKIQGGATFSWPIWFHAATPGNLSLYLSLYYEMESTTDIPYRTLRTHYNVEVLPSLDVSFAVSMCSSRLQEYIVRMDIMNRTLSESFALHQLSCVGTKWAVSTLPSCDSISLVETIPANQSVSCFFKIKDIGTNSCAEAADGSCGSDMVLSPGGSTDVFHISQSPIADFHYQERYHQGKLAKGPSSLLDFILIAKAVAANSSKSEQLLSHHTCQVALSQNPIWWLMEGPRTITHDFSKSCCEANIQLVIHNSSEHNISLGVVTSDGTLEKNQTIPSHESASGPGGWYDVSLENDVKAITSMKGTHPQKQSSESISPFVWCSLSSAQVDLKPNSSAKIPLKVCIFAPGTYNFSNYELHWKVHPSEAGQVDDNGRSGVGQGYPFYVTVLQGAR</sequence>
<feature type="domain" description="TPPC8 first Ig-like" evidence="2">
    <location>
        <begin position="602"/>
        <end position="765"/>
    </location>
</feature>
<dbReference type="STRING" id="15368.I1GMH8"/>
<dbReference type="GeneID" id="100826281"/>
<dbReference type="Pfam" id="PF24545">
    <property type="entry name" value="Ig_TPPC8_1st"/>
    <property type="match status" value="1"/>
</dbReference>
<dbReference type="PANTHER" id="PTHR12975">
    <property type="entry name" value="TRANSPORT PROTEIN TRAPP"/>
    <property type="match status" value="1"/>
</dbReference>
<dbReference type="InterPro" id="IPR058541">
    <property type="entry name" value="Ig_TPPC8_1st"/>
</dbReference>
<dbReference type="Pfam" id="PF24542">
    <property type="entry name" value="Ig_TPPC8_C"/>
    <property type="match status" value="1"/>
</dbReference>
<dbReference type="GO" id="GO:1990072">
    <property type="term" value="C:TRAPPIII protein complex"/>
    <property type="evidence" value="ECO:0000318"/>
    <property type="project" value="GO_Central"/>
</dbReference>
<dbReference type="HOGENOM" id="CLU_005525_0_0_1"/>
<evidence type="ECO:0000259" key="2">
    <source>
        <dbReference type="Pfam" id="PF24545"/>
    </source>
</evidence>
<dbReference type="OrthoDB" id="437922at2759"/>
<dbReference type="eggNOG" id="KOG1938">
    <property type="taxonomic scope" value="Eukaryota"/>
</dbReference>
<dbReference type="Proteomes" id="UP000008810">
    <property type="component" value="Chromosome 1"/>
</dbReference>
<dbReference type="EnsemblPlants" id="KQK12848">
    <property type="protein sequence ID" value="KQK12848"/>
    <property type="gene ID" value="BRADI_1g06380v3"/>
</dbReference>
<dbReference type="OMA" id="GHTISMW"/>
<dbReference type="AlphaFoldDB" id="I1GMH8"/>
<dbReference type="Gene3D" id="1.25.40.10">
    <property type="entry name" value="Tetratricopeptide repeat domain"/>
    <property type="match status" value="1"/>
</dbReference>
<dbReference type="FunCoup" id="I1GMH8">
    <property type="interactions" value="2469"/>
</dbReference>
<dbReference type="SUPFAM" id="SSF48452">
    <property type="entry name" value="TPR-like"/>
    <property type="match status" value="1"/>
</dbReference>
<organism evidence="4">
    <name type="scientific">Brachypodium distachyon</name>
    <name type="common">Purple false brome</name>
    <name type="synonym">Trachynia distachya</name>
    <dbReference type="NCBI Taxonomy" id="15368"/>
    <lineage>
        <taxon>Eukaryota</taxon>
        <taxon>Viridiplantae</taxon>
        <taxon>Streptophyta</taxon>
        <taxon>Embryophyta</taxon>
        <taxon>Tracheophyta</taxon>
        <taxon>Spermatophyta</taxon>
        <taxon>Magnoliopsida</taxon>
        <taxon>Liliopsida</taxon>
        <taxon>Poales</taxon>
        <taxon>Poaceae</taxon>
        <taxon>BOP clade</taxon>
        <taxon>Pooideae</taxon>
        <taxon>Stipodae</taxon>
        <taxon>Brachypodieae</taxon>
        <taxon>Brachypodium</taxon>
    </lineage>
</organism>
<feature type="domain" description="TPPC8 C-terminal Ig-like" evidence="1">
    <location>
        <begin position="1112"/>
        <end position="1239"/>
    </location>
</feature>
<keyword evidence="5" id="KW-1185">Reference proteome</keyword>
<gene>
    <name evidence="4" type="primary">LOC100826281</name>
    <name evidence="3" type="ORF">BRADI_1g06380v3</name>
</gene>
<dbReference type="FunFam" id="1.25.40.10:FF:000535">
    <property type="entry name" value="Os03g0786900 protein"/>
    <property type="match status" value="1"/>
</dbReference>
<dbReference type="Gramene" id="KQK12848">
    <property type="protein sequence ID" value="KQK12848"/>
    <property type="gene ID" value="BRADI_1g06380v3"/>
</dbReference>
<dbReference type="KEGG" id="bdi:100826281"/>
<dbReference type="InterPro" id="IPR011990">
    <property type="entry name" value="TPR-like_helical_dom_sf"/>
</dbReference>
<evidence type="ECO:0000313" key="5">
    <source>
        <dbReference type="Proteomes" id="UP000008810"/>
    </source>
</evidence>
<accession>I1GMH8</accession>
<dbReference type="InterPro" id="IPR024420">
    <property type="entry name" value="TRAPP_III_complex_Trs85"/>
</dbReference>
<reference evidence="4" key="3">
    <citation type="submission" date="2018-08" db="UniProtKB">
        <authorList>
            <consortium name="EnsemblPlants"/>
        </authorList>
    </citation>
    <scope>IDENTIFICATION</scope>
    <source>
        <strain evidence="4">cv. Bd21</strain>
    </source>
</reference>
<reference evidence="3" key="2">
    <citation type="submission" date="2017-06" db="EMBL/GenBank/DDBJ databases">
        <title>WGS assembly of Brachypodium distachyon.</title>
        <authorList>
            <consortium name="The International Brachypodium Initiative"/>
            <person name="Lucas S."/>
            <person name="Harmon-Smith M."/>
            <person name="Lail K."/>
            <person name="Tice H."/>
            <person name="Grimwood J."/>
            <person name="Bruce D."/>
            <person name="Barry K."/>
            <person name="Shu S."/>
            <person name="Lindquist E."/>
            <person name="Wang M."/>
            <person name="Pitluck S."/>
            <person name="Vogel J.P."/>
            <person name="Garvin D.F."/>
            <person name="Mockler T.C."/>
            <person name="Schmutz J."/>
            <person name="Rokhsar D."/>
            <person name="Bevan M.W."/>
        </authorList>
    </citation>
    <scope>NUCLEOTIDE SEQUENCE</scope>
    <source>
        <strain evidence="3">Bd21</strain>
    </source>
</reference>
<dbReference type="PANTHER" id="PTHR12975:SF6">
    <property type="entry name" value="TRAFFICKING PROTEIN PARTICLE COMPLEX SUBUNIT 8"/>
    <property type="match status" value="1"/>
</dbReference>
<name>I1GMH8_BRADI</name>
<dbReference type="ExpressionAtlas" id="I1GMH8">
    <property type="expression patterns" value="baseline"/>
</dbReference>
<evidence type="ECO:0000313" key="4">
    <source>
        <dbReference type="EnsemblPlants" id="KQK12848"/>
    </source>
</evidence>
<dbReference type="Pfam" id="PF12739">
    <property type="entry name" value="TRAPPC-Trs85"/>
    <property type="match status" value="1"/>
</dbReference>
<proteinExistence type="predicted"/>
<evidence type="ECO:0008006" key="6">
    <source>
        <dbReference type="Google" id="ProtNLM"/>
    </source>
</evidence>
<reference evidence="3 4" key="1">
    <citation type="journal article" date="2010" name="Nature">
        <title>Genome sequencing and analysis of the model grass Brachypodium distachyon.</title>
        <authorList>
            <consortium name="International Brachypodium Initiative"/>
        </authorList>
    </citation>
    <scope>NUCLEOTIDE SEQUENCE [LARGE SCALE GENOMIC DNA]</scope>
    <source>
        <strain evidence="3 4">Bd21</strain>
    </source>
</reference>
<dbReference type="EMBL" id="CM000880">
    <property type="protein sequence ID" value="KQK12848.1"/>
    <property type="molecule type" value="Genomic_DNA"/>
</dbReference>